<dbReference type="InterPro" id="IPR000866">
    <property type="entry name" value="AhpC/TSA"/>
</dbReference>
<evidence type="ECO:0000256" key="3">
    <source>
        <dbReference type="ARBA" id="ARBA00017462"/>
    </source>
</evidence>
<dbReference type="Proteomes" id="UP000019666">
    <property type="component" value="Unassembled WGS sequence"/>
</dbReference>
<evidence type="ECO:0000256" key="5">
    <source>
        <dbReference type="ARBA" id="ARBA00022862"/>
    </source>
</evidence>
<proteinExistence type="predicted"/>
<comment type="caution">
    <text evidence="12">The sequence shown here is derived from an EMBL/GenBank/DDBJ whole genome shotgun (WGS) entry which is preliminary data.</text>
</comment>
<dbReference type="EC" id="1.11.1.26" evidence="2"/>
<evidence type="ECO:0000256" key="2">
    <source>
        <dbReference type="ARBA" id="ARBA00013021"/>
    </source>
</evidence>
<dbReference type="PIRSF" id="PIRSF000239">
    <property type="entry name" value="AHPC"/>
    <property type="match status" value="1"/>
</dbReference>
<keyword evidence="7" id="KW-0676">Redox-active center</keyword>
<evidence type="ECO:0000256" key="1">
    <source>
        <dbReference type="ARBA" id="ARBA00011654"/>
    </source>
</evidence>
<evidence type="ECO:0000259" key="11">
    <source>
        <dbReference type="PROSITE" id="PS51352"/>
    </source>
</evidence>
<dbReference type="GO" id="GO:0008379">
    <property type="term" value="F:thioredoxin peroxidase activity"/>
    <property type="evidence" value="ECO:0007669"/>
    <property type="project" value="TreeGrafter"/>
</dbReference>
<evidence type="ECO:0000313" key="13">
    <source>
        <dbReference type="Proteomes" id="UP000019666"/>
    </source>
</evidence>
<dbReference type="InterPro" id="IPR024706">
    <property type="entry name" value="Peroxiredoxin_AhpC-typ"/>
</dbReference>
<dbReference type="PANTHER" id="PTHR10681:SF121">
    <property type="entry name" value="ALKYL HYDROPEROXIDE REDUCTASE C"/>
    <property type="match status" value="1"/>
</dbReference>
<evidence type="ECO:0000256" key="9">
    <source>
        <dbReference type="ARBA" id="ARBA00047572"/>
    </source>
</evidence>
<keyword evidence="6 12" id="KW-0560">Oxidoreductase</keyword>
<dbReference type="GO" id="GO:0033554">
    <property type="term" value="P:cellular response to stress"/>
    <property type="evidence" value="ECO:0007669"/>
    <property type="project" value="TreeGrafter"/>
</dbReference>
<keyword evidence="13" id="KW-1185">Reference proteome</keyword>
<dbReference type="SUPFAM" id="SSF52833">
    <property type="entry name" value="Thioredoxin-like"/>
    <property type="match status" value="1"/>
</dbReference>
<dbReference type="GO" id="GO:0005829">
    <property type="term" value="C:cytosol"/>
    <property type="evidence" value="ECO:0007669"/>
    <property type="project" value="TreeGrafter"/>
</dbReference>
<comment type="catalytic activity">
    <reaction evidence="9">
        <text>a hydroperoxide + NADH + H(+) = an alcohol + NAD(+) + H2O</text>
        <dbReference type="Rhea" id="RHEA:62628"/>
        <dbReference type="ChEBI" id="CHEBI:15377"/>
        <dbReference type="ChEBI" id="CHEBI:15378"/>
        <dbReference type="ChEBI" id="CHEBI:30879"/>
        <dbReference type="ChEBI" id="CHEBI:35924"/>
        <dbReference type="ChEBI" id="CHEBI:57540"/>
        <dbReference type="ChEBI" id="CHEBI:57945"/>
        <dbReference type="EC" id="1.11.1.26"/>
    </reaction>
</comment>
<organism evidence="12 13">
    <name type="scientific">Rubellimicrobium mesophilum DSM 19309</name>
    <dbReference type="NCBI Taxonomy" id="442562"/>
    <lineage>
        <taxon>Bacteria</taxon>
        <taxon>Pseudomonadati</taxon>
        <taxon>Pseudomonadota</taxon>
        <taxon>Alphaproteobacteria</taxon>
        <taxon>Rhodobacterales</taxon>
        <taxon>Roseobacteraceae</taxon>
        <taxon>Rubellimicrobium</taxon>
    </lineage>
</organism>
<dbReference type="GO" id="GO:0042744">
    <property type="term" value="P:hydrogen peroxide catabolic process"/>
    <property type="evidence" value="ECO:0007669"/>
    <property type="project" value="TreeGrafter"/>
</dbReference>
<feature type="active site" description="Cysteine sulfenic acid (-SOH) intermediate; for peroxidase activity" evidence="10">
    <location>
        <position position="38"/>
    </location>
</feature>
<comment type="subunit">
    <text evidence="1">Homodimer; disulfide-linked, upon oxidation. 5 homodimers assemble to form a ring-like decamer.</text>
</comment>
<dbReference type="Gene3D" id="3.30.1020.10">
    <property type="entry name" value="Antioxidant, Horf6, Chain A, domain2"/>
    <property type="match status" value="1"/>
</dbReference>
<feature type="domain" description="Thioredoxin" evidence="11">
    <location>
        <begin position="1"/>
        <end position="152"/>
    </location>
</feature>
<dbReference type="STRING" id="442562.Rumeso_00692"/>
<evidence type="ECO:0000256" key="6">
    <source>
        <dbReference type="ARBA" id="ARBA00023002"/>
    </source>
</evidence>
<dbReference type="InterPro" id="IPR013766">
    <property type="entry name" value="Thioredoxin_domain"/>
</dbReference>
<gene>
    <name evidence="12" type="ORF">Rumeso_00692</name>
</gene>
<evidence type="ECO:0000256" key="10">
    <source>
        <dbReference type="PIRSR" id="PIRSR000239-1"/>
    </source>
</evidence>
<dbReference type="InterPro" id="IPR050217">
    <property type="entry name" value="Peroxiredoxin"/>
</dbReference>
<dbReference type="GO" id="GO:0045454">
    <property type="term" value="P:cell redox homeostasis"/>
    <property type="evidence" value="ECO:0007669"/>
    <property type="project" value="TreeGrafter"/>
</dbReference>
<dbReference type="GO" id="GO:0102039">
    <property type="term" value="F:NADH-dependent peroxiredoxin activity"/>
    <property type="evidence" value="ECO:0007669"/>
    <property type="project" value="UniProtKB-EC"/>
</dbReference>
<dbReference type="PROSITE" id="PS51352">
    <property type="entry name" value="THIOREDOXIN_2"/>
    <property type="match status" value="1"/>
</dbReference>
<sequence>MVPDFKAETTNGPLSFYEWAGESWTYLFSHPAAFTPVCTTEMVSLAANVLNFDQRNVKLLGLCGSSLEDQRRWHGDLSRSLGAEISFPMIADTQRILSQLFGMLHWEESCEFAIRKSLLIGPDRKIRMISETPLLVGRNTDEVLRSIDAVQTVDAYNVGVPADWKKGQECLLLPGECGEPRFDHWHSARIVRSYLKFVANPWRSAPRLDRSSGTDTAPIAAAA</sequence>
<reference evidence="12 13" key="1">
    <citation type="submission" date="2013-02" db="EMBL/GenBank/DDBJ databases">
        <authorList>
            <person name="Fiebig A."/>
            <person name="Goeker M."/>
            <person name="Klenk H.-P.P."/>
        </authorList>
    </citation>
    <scope>NUCLEOTIDE SEQUENCE [LARGE SCALE GENOMIC DNA]</scope>
    <source>
        <strain evidence="12 13">DSM 19309</strain>
    </source>
</reference>
<dbReference type="EMBL" id="AOSK01000023">
    <property type="protein sequence ID" value="EYD77734.1"/>
    <property type="molecule type" value="Genomic_DNA"/>
</dbReference>
<keyword evidence="5" id="KW-0049">Antioxidant</keyword>
<dbReference type="InterPro" id="IPR036249">
    <property type="entry name" value="Thioredoxin-like_sf"/>
</dbReference>
<evidence type="ECO:0000256" key="4">
    <source>
        <dbReference type="ARBA" id="ARBA00022559"/>
    </source>
</evidence>
<evidence type="ECO:0000313" key="12">
    <source>
        <dbReference type="EMBL" id="EYD77734.1"/>
    </source>
</evidence>
<evidence type="ECO:0000256" key="7">
    <source>
        <dbReference type="ARBA" id="ARBA00023284"/>
    </source>
</evidence>
<protein>
    <recommendedName>
        <fullName evidence="3">Alkyl hydroperoxide reductase C</fullName>
        <ecNumber evidence="2">1.11.1.26</ecNumber>
    </recommendedName>
    <alternativeName>
        <fullName evidence="8">Peroxiredoxin</fullName>
    </alternativeName>
</protein>
<name>A0A017HVF0_9RHOB</name>
<evidence type="ECO:0000256" key="8">
    <source>
        <dbReference type="ARBA" id="ARBA00032077"/>
    </source>
</evidence>
<dbReference type="AlphaFoldDB" id="A0A017HVF0"/>
<dbReference type="Gene3D" id="3.40.30.10">
    <property type="entry name" value="Glutaredoxin"/>
    <property type="match status" value="1"/>
</dbReference>
<dbReference type="Pfam" id="PF00578">
    <property type="entry name" value="AhpC-TSA"/>
    <property type="match status" value="1"/>
</dbReference>
<dbReference type="PANTHER" id="PTHR10681">
    <property type="entry name" value="THIOREDOXIN PEROXIDASE"/>
    <property type="match status" value="1"/>
</dbReference>
<keyword evidence="4 12" id="KW-0575">Peroxidase</keyword>
<dbReference type="GO" id="GO:0006979">
    <property type="term" value="P:response to oxidative stress"/>
    <property type="evidence" value="ECO:0007669"/>
    <property type="project" value="TreeGrafter"/>
</dbReference>
<accession>A0A017HVF0</accession>
<dbReference type="HOGENOM" id="CLU_042529_4_2_5"/>